<proteinExistence type="predicted"/>
<dbReference type="InterPro" id="IPR000424">
    <property type="entry name" value="Primosome_PriB/ssb"/>
</dbReference>
<reference evidence="5 6" key="1">
    <citation type="submission" date="2024-10" db="EMBL/GenBank/DDBJ databases">
        <title>The Natural Products Discovery Center: Release of the First 8490 Sequenced Strains for Exploring Actinobacteria Biosynthetic Diversity.</title>
        <authorList>
            <person name="Kalkreuter E."/>
            <person name="Kautsar S.A."/>
            <person name="Yang D."/>
            <person name="Bader C.D."/>
            <person name="Teijaro C.N."/>
            <person name="Fluegel L."/>
            <person name="Davis C.M."/>
            <person name="Simpson J.R."/>
            <person name="Lauterbach L."/>
            <person name="Steele A.D."/>
            <person name="Gui C."/>
            <person name="Meng S."/>
            <person name="Li G."/>
            <person name="Viehrig K."/>
            <person name="Ye F."/>
            <person name="Su P."/>
            <person name="Kiefer A.F."/>
            <person name="Nichols A."/>
            <person name="Cepeda A.J."/>
            <person name="Yan W."/>
            <person name="Fan B."/>
            <person name="Jiang Y."/>
            <person name="Adhikari A."/>
            <person name="Zheng C.-J."/>
            <person name="Schuster L."/>
            <person name="Cowan T.M."/>
            <person name="Smanski M.J."/>
            <person name="Chevrette M.G."/>
            <person name="De Carvalho L.P.S."/>
            <person name="Shen B."/>
        </authorList>
    </citation>
    <scope>NUCLEOTIDE SEQUENCE [LARGE SCALE GENOMIC DNA]</scope>
    <source>
        <strain evidence="5 6">NPDC002593</strain>
    </source>
</reference>
<evidence type="ECO:0000256" key="4">
    <source>
        <dbReference type="SAM" id="MobiDB-lite"/>
    </source>
</evidence>
<keyword evidence="1 2" id="KW-0238">DNA-binding</keyword>
<dbReference type="SUPFAM" id="SSF50249">
    <property type="entry name" value="Nucleic acid-binding proteins"/>
    <property type="match status" value="1"/>
</dbReference>
<name>A0ABW6SC03_9NOCA</name>
<feature type="region of interest" description="Disordered" evidence="4">
    <location>
        <begin position="118"/>
        <end position="151"/>
    </location>
</feature>
<dbReference type="NCBIfam" id="TIGR00621">
    <property type="entry name" value="ssb"/>
    <property type="match status" value="1"/>
</dbReference>
<dbReference type="RefSeq" id="WP_063713227.1">
    <property type="nucleotide sequence ID" value="NZ_JBIAQY010000017.1"/>
</dbReference>
<dbReference type="Gene3D" id="2.40.50.140">
    <property type="entry name" value="Nucleic acid-binding proteins"/>
    <property type="match status" value="1"/>
</dbReference>
<comment type="caution">
    <text evidence="5">The sequence shown here is derived from an EMBL/GenBank/DDBJ whole genome shotgun (WGS) entry which is preliminary data.</text>
</comment>
<dbReference type="Proteomes" id="UP001601992">
    <property type="component" value="Unassembled WGS sequence"/>
</dbReference>
<dbReference type="EMBL" id="JBIAQY010000017">
    <property type="protein sequence ID" value="MFF3573143.1"/>
    <property type="molecule type" value="Genomic_DNA"/>
</dbReference>
<dbReference type="InterPro" id="IPR012340">
    <property type="entry name" value="NA-bd_OB-fold"/>
</dbReference>
<protein>
    <recommendedName>
        <fullName evidence="3">Single-stranded DNA-binding protein</fullName>
    </recommendedName>
</protein>
<evidence type="ECO:0000313" key="6">
    <source>
        <dbReference type="Proteomes" id="UP001601992"/>
    </source>
</evidence>
<gene>
    <name evidence="5" type="primary">ssb</name>
    <name evidence="5" type="ORF">ACFYXQ_35805</name>
</gene>
<dbReference type="CDD" id="cd04496">
    <property type="entry name" value="SSB_OBF"/>
    <property type="match status" value="1"/>
</dbReference>
<accession>A0ABW6SC03</accession>
<keyword evidence="6" id="KW-1185">Reference proteome</keyword>
<evidence type="ECO:0000256" key="1">
    <source>
        <dbReference type="ARBA" id="ARBA00023125"/>
    </source>
</evidence>
<dbReference type="InterPro" id="IPR011344">
    <property type="entry name" value="ssDNA-bd"/>
</dbReference>
<organism evidence="5 6">
    <name type="scientific">Nocardia jiangxiensis</name>
    <dbReference type="NCBI Taxonomy" id="282685"/>
    <lineage>
        <taxon>Bacteria</taxon>
        <taxon>Bacillati</taxon>
        <taxon>Actinomycetota</taxon>
        <taxon>Actinomycetes</taxon>
        <taxon>Mycobacteriales</taxon>
        <taxon>Nocardiaceae</taxon>
        <taxon>Nocardia</taxon>
    </lineage>
</organism>
<evidence type="ECO:0000313" key="5">
    <source>
        <dbReference type="EMBL" id="MFF3573143.1"/>
    </source>
</evidence>
<evidence type="ECO:0000256" key="3">
    <source>
        <dbReference type="RuleBase" id="RU000524"/>
    </source>
</evidence>
<evidence type="ECO:0000256" key="2">
    <source>
        <dbReference type="PROSITE-ProRule" id="PRU00252"/>
    </source>
</evidence>
<sequence>MYEAYTALVGNVVTHPVRRSLPNGQQLVTFRMASTARRLDRGSGDWVDNGTVYVTVNCWRRLVEGVGASLSVGDPILVYGQLRSSEYRTREGHSRQDLELRASALGPDLGRCTASVLRRGSHGKPSGPVFSDTAVAPSAHEVGRPSPESADSLVAALDADASGRG</sequence>
<dbReference type="GO" id="GO:0003677">
    <property type="term" value="F:DNA binding"/>
    <property type="evidence" value="ECO:0007669"/>
    <property type="project" value="UniProtKB-KW"/>
</dbReference>
<dbReference type="PROSITE" id="PS50935">
    <property type="entry name" value="SSB"/>
    <property type="match status" value="1"/>
</dbReference>
<dbReference type="Pfam" id="PF00436">
    <property type="entry name" value="SSB"/>
    <property type="match status" value="1"/>
</dbReference>